<evidence type="ECO:0000256" key="3">
    <source>
        <dbReference type="ARBA" id="ARBA00022723"/>
    </source>
</evidence>
<sequence length="220" mass="24541">MSFPRPFYRWRPHPWHGLSIGPNPPTVVHAYIEITPFDPVKYEIDKETGYLRVDRPQRTSSNPPALYGFIPRTYCGPRVGALMEGAKSGDGDPLDICVLSERPITRAEVIVNARVLGGLPMLDGGEADDKILAVLENDPLWAKVTEVDELPEVLVERLRHYFLTYKMRPVHDASKDGDSGSGTVSTLRPPVTLGATYGRAHAEHVIRTAMRDYEEEYGGD</sequence>
<dbReference type="STRING" id="502025.Hoch_4422"/>
<dbReference type="RefSeq" id="WP_012829514.1">
    <property type="nucleotide sequence ID" value="NC_013440.1"/>
</dbReference>
<evidence type="ECO:0000256" key="1">
    <source>
        <dbReference type="ARBA" id="ARBA00001946"/>
    </source>
</evidence>
<dbReference type="InterPro" id="IPR036649">
    <property type="entry name" value="Pyrophosphatase_sf"/>
</dbReference>
<keyword evidence="7" id="KW-1185">Reference proteome</keyword>
<evidence type="ECO:0000256" key="5">
    <source>
        <dbReference type="ARBA" id="ARBA00022842"/>
    </source>
</evidence>
<evidence type="ECO:0000313" key="6">
    <source>
        <dbReference type="EMBL" id="ACY16916.1"/>
    </source>
</evidence>
<name>D0LNL1_HALO1</name>
<keyword evidence="5" id="KW-0460">Magnesium</keyword>
<dbReference type="AlphaFoldDB" id="D0LNL1"/>
<dbReference type="PANTHER" id="PTHR10286">
    <property type="entry name" value="INORGANIC PYROPHOSPHATASE"/>
    <property type="match status" value="1"/>
</dbReference>
<gene>
    <name evidence="6" type="ordered locus">Hoch_4422</name>
</gene>
<evidence type="ECO:0000313" key="7">
    <source>
        <dbReference type="Proteomes" id="UP000001880"/>
    </source>
</evidence>
<dbReference type="Pfam" id="PF00719">
    <property type="entry name" value="Pyrophosphatase"/>
    <property type="match status" value="1"/>
</dbReference>
<accession>D0LNL1</accession>
<evidence type="ECO:0000256" key="4">
    <source>
        <dbReference type="ARBA" id="ARBA00022801"/>
    </source>
</evidence>
<dbReference type="HOGENOM" id="CLU_073198_2_1_7"/>
<dbReference type="GO" id="GO:0004427">
    <property type="term" value="F:inorganic diphosphate phosphatase activity"/>
    <property type="evidence" value="ECO:0007669"/>
    <property type="project" value="UniProtKB-EC"/>
</dbReference>
<dbReference type="GO" id="GO:0006796">
    <property type="term" value="P:phosphate-containing compound metabolic process"/>
    <property type="evidence" value="ECO:0007669"/>
    <property type="project" value="InterPro"/>
</dbReference>
<dbReference type="NCBIfam" id="NF001886">
    <property type="entry name" value="PRK00642.1"/>
    <property type="match status" value="1"/>
</dbReference>
<dbReference type="Proteomes" id="UP000001880">
    <property type="component" value="Chromosome"/>
</dbReference>
<dbReference type="SUPFAM" id="SSF50324">
    <property type="entry name" value="Inorganic pyrophosphatase"/>
    <property type="match status" value="1"/>
</dbReference>
<dbReference type="GO" id="GO:0005737">
    <property type="term" value="C:cytoplasm"/>
    <property type="evidence" value="ECO:0007669"/>
    <property type="project" value="InterPro"/>
</dbReference>
<organism evidence="6 7">
    <name type="scientific">Haliangium ochraceum (strain DSM 14365 / JCM 11303 / SMP-2)</name>
    <dbReference type="NCBI Taxonomy" id="502025"/>
    <lineage>
        <taxon>Bacteria</taxon>
        <taxon>Pseudomonadati</taxon>
        <taxon>Myxococcota</taxon>
        <taxon>Polyangia</taxon>
        <taxon>Haliangiales</taxon>
        <taxon>Kofleriaceae</taxon>
        <taxon>Haliangium</taxon>
    </lineage>
</organism>
<dbReference type="InterPro" id="IPR008162">
    <property type="entry name" value="Pyrophosphatase"/>
</dbReference>
<protein>
    <recommendedName>
        <fullName evidence="2">inorganic diphosphatase</fullName>
        <ecNumber evidence="2">3.6.1.1</ecNumber>
    </recommendedName>
</protein>
<comment type="cofactor">
    <cofactor evidence="1">
        <name>Mg(2+)</name>
        <dbReference type="ChEBI" id="CHEBI:18420"/>
    </cofactor>
</comment>
<dbReference type="EC" id="3.6.1.1" evidence="2"/>
<reference evidence="6 7" key="1">
    <citation type="journal article" date="2010" name="Stand. Genomic Sci.">
        <title>Complete genome sequence of Haliangium ochraceum type strain (SMP-2).</title>
        <authorList>
            <consortium name="US DOE Joint Genome Institute (JGI-PGF)"/>
            <person name="Ivanova N."/>
            <person name="Daum C."/>
            <person name="Lang E."/>
            <person name="Abt B."/>
            <person name="Kopitz M."/>
            <person name="Saunders E."/>
            <person name="Lapidus A."/>
            <person name="Lucas S."/>
            <person name="Glavina Del Rio T."/>
            <person name="Nolan M."/>
            <person name="Tice H."/>
            <person name="Copeland A."/>
            <person name="Cheng J.F."/>
            <person name="Chen F."/>
            <person name="Bruce D."/>
            <person name="Goodwin L."/>
            <person name="Pitluck S."/>
            <person name="Mavromatis K."/>
            <person name="Pati A."/>
            <person name="Mikhailova N."/>
            <person name="Chen A."/>
            <person name="Palaniappan K."/>
            <person name="Land M."/>
            <person name="Hauser L."/>
            <person name="Chang Y.J."/>
            <person name="Jeffries C.D."/>
            <person name="Detter J.C."/>
            <person name="Brettin T."/>
            <person name="Rohde M."/>
            <person name="Goker M."/>
            <person name="Bristow J."/>
            <person name="Markowitz V."/>
            <person name="Eisen J.A."/>
            <person name="Hugenholtz P."/>
            <person name="Kyrpides N.C."/>
            <person name="Klenk H.P."/>
        </authorList>
    </citation>
    <scope>NUCLEOTIDE SEQUENCE [LARGE SCALE GENOMIC DNA]</scope>
    <source>
        <strain evidence="7">DSM 14365 / CIP 107738 / JCM 11303 / AJ 13395 / SMP-2</strain>
    </source>
</reference>
<dbReference type="CDD" id="cd00412">
    <property type="entry name" value="pyrophosphatase"/>
    <property type="match status" value="1"/>
</dbReference>
<dbReference type="PROSITE" id="PS00387">
    <property type="entry name" value="PPASE"/>
    <property type="match status" value="1"/>
</dbReference>
<evidence type="ECO:0000256" key="2">
    <source>
        <dbReference type="ARBA" id="ARBA00012146"/>
    </source>
</evidence>
<dbReference type="EMBL" id="CP001804">
    <property type="protein sequence ID" value="ACY16916.1"/>
    <property type="molecule type" value="Genomic_DNA"/>
</dbReference>
<proteinExistence type="predicted"/>
<dbReference type="eggNOG" id="COG0221">
    <property type="taxonomic scope" value="Bacteria"/>
</dbReference>
<dbReference type="KEGG" id="hoh:Hoch_4422"/>
<keyword evidence="3" id="KW-0479">Metal-binding</keyword>
<dbReference type="GO" id="GO:0000287">
    <property type="term" value="F:magnesium ion binding"/>
    <property type="evidence" value="ECO:0007669"/>
    <property type="project" value="InterPro"/>
</dbReference>
<dbReference type="Gene3D" id="3.90.80.10">
    <property type="entry name" value="Inorganic pyrophosphatase"/>
    <property type="match status" value="1"/>
</dbReference>
<dbReference type="OrthoDB" id="5187599at2"/>
<keyword evidence="4 6" id="KW-0378">Hydrolase</keyword>